<feature type="compositionally biased region" description="Gly residues" evidence="1">
    <location>
        <begin position="388"/>
        <end position="398"/>
    </location>
</feature>
<reference evidence="3" key="2">
    <citation type="submission" date="2010-04" db="EMBL/GenBank/DDBJ databases">
        <title>Genome sequence of Salinibacter ruber M8.</title>
        <authorList>
            <consortium name="Genoscope"/>
        </authorList>
    </citation>
    <scope>NUCLEOTIDE SEQUENCE [LARGE SCALE GENOMIC DNA]</scope>
    <source>
        <strain evidence="3">M8</strain>
    </source>
</reference>
<reference evidence="2 3" key="1">
    <citation type="journal article" date="2010" name="ISME J.">
        <title>Fine-scale evolution: genomic, phenotypic and ecological differentiation in two coexisting Salinibacter ruber strains.</title>
        <authorList>
            <person name="Pena A."/>
            <person name="Teeling H."/>
            <person name="Huerta-Cepas J."/>
            <person name="Santos F."/>
            <person name="Yarza P."/>
            <person name="Brito-Echeverria J."/>
            <person name="Lucio M."/>
            <person name="Schmitt-Kopplin P."/>
            <person name="Meseguer I."/>
            <person name="Schenowitz C."/>
            <person name="Dossat C."/>
            <person name="Barbe V."/>
            <person name="Dopazo J."/>
            <person name="Rossello-Mora R."/>
            <person name="Schuler M."/>
            <person name="Glockner F.O."/>
            <person name="Amann R."/>
            <person name="Gabaldon T."/>
            <person name="Anton J."/>
        </authorList>
    </citation>
    <scope>NUCLEOTIDE SEQUENCE [LARGE SCALE GENOMIC DNA]</scope>
    <source>
        <strain evidence="2 3">M8</strain>
    </source>
</reference>
<dbReference type="KEGG" id="srm:SRM_02403"/>
<dbReference type="Proteomes" id="UP000000933">
    <property type="component" value="Chromosome"/>
</dbReference>
<sequence>MRVARRVFSYIHLTDGLALFCLSYVLTVFSPLVLSAPDDSLKKQYREGIAAYHRGEYARAQGQLRRTFTADRSLTGKQGSVAYWLALSYQKTGHTDSSNWAARTGTRAILKHDNFDARLFDFYLSQMVSPHSESSLEATELYFRLLRRVGPDLPSKTQAVLREVVAQLRPLVGDETLGKHVVRGSSSSPEGWAFRKGAGLWLLTWWRRQDPVPKTEKNERAEEHLRRVDRAVEKFASQRRIAGWDDRGDVYVRYGRPDQKYSIKFDDMGFLSEVVRSGVPVSRSDFPRNVIWKYPALSSSGKYLFVRNEKRDEFELSTALELLPAPLQGPFGPGNRQQNVAYSSMAALRYVYSQLSLQYHDRGNTLSKLNGWFSYQASRRRISDLSGKQGGREIGFGPGARRVFGGSGPEKGYPSSAATASISNVRNQERQFSRRRTREMPRTHSPAGEVGQRLPVEYRVARFLGREGTTRTEVYWGGRTGPFADADSSTGVEMTIVRHGSQYRRLGQVSRGYSGDQIIGDGWEGTAPQRTVVNGGRDTHHLSLQWDWRSREEPRRPAGQRLGMFAARVDTLQPLRADASELEMSDLRLMSVPPSVRDEGGSILQKTVPYPYDTVPPQTPLFLYFEIYHLGQSAQGQTRYTVTYEARRQTRKGFLGRLFGDDTNTEVTSTTAEYTGRKRRTEEYLQLDLDLEADPKRPQSTQVTVRVTDNVTGNEIERSISLTLTPSEGGR</sequence>
<organism evidence="2 3">
    <name type="scientific">Salinibacter ruber (strain M8)</name>
    <dbReference type="NCBI Taxonomy" id="761659"/>
    <lineage>
        <taxon>Bacteria</taxon>
        <taxon>Pseudomonadati</taxon>
        <taxon>Rhodothermota</taxon>
        <taxon>Rhodothermia</taxon>
        <taxon>Rhodothermales</taxon>
        <taxon>Salinibacteraceae</taxon>
        <taxon>Salinibacter</taxon>
    </lineage>
</organism>
<dbReference type="InterPro" id="IPR030959">
    <property type="entry name" value="GWxTD_dom"/>
</dbReference>
<dbReference type="NCBIfam" id="TIGR04514">
    <property type="entry name" value="GWxTD_dom"/>
    <property type="match status" value="1"/>
</dbReference>
<dbReference type="HOGENOM" id="CLU_387261_0_0_10"/>
<evidence type="ECO:0000313" key="3">
    <source>
        <dbReference type="Proteomes" id="UP000000933"/>
    </source>
</evidence>
<feature type="compositionally biased region" description="Basic and acidic residues" evidence="1">
    <location>
        <begin position="427"/>
        <end position="442"/>
    </location>
</feature>
<dbReference type="AlphaFoldDB" id="D5HBB9"/>
<protein>
    <recommendedName>
        <fullName evidence="4">GWxTD domain-containing protein</fullName>
    </recommendedName>
</protein>
<proteinExistence type="predicted"/>
<feature type="compositionally biased region" description="Polar residues" evidence="1">
    <location>
        <begin position="416"/>
        <end position="426"/>
    </location>
</feature>
<gene>
    <name evidence="2" type="ordered locus">SRM_02403</name>
</gene>
<evidence type="ECO:0008006" key="4">
    <source>
        <dbReference type="Google" id="ProtNLM"/>
    </source>
</evidence>
<evidence type="ECO:0000313" key="2">
    <source>
        <dbReference type="EMBL" id="CBH25324.1"/>
    </source>
</evidence>
<feature type="region of interest" description="Disordered" evidence="1">
    <location>
        <begin position="386"/>
        <end position="449"/>
    </location>
</feature>
<evidence type="ECO:0000256" key="1">
    <source>
        <dbReference type="SAM" id="MobiDB-lite"/>
    </source>
</evidence>
<dbReference type="EMBL" id="FP565814">
    <property type="protein sequence ID" value="CBH25324.1"/>
    <property type="molecule type" value="Genomic_DNA"/>
</dbReference>
<accession>D5HBB9</accession>
<name>D5HBB9_SALRM</name>